<dbReference type="EMBL" id="BONF01000009">
    <property type="protein sequence ID" value="GIF80296.1"/>
    <property type="molecule type" value="Genomic_DNA"/>
</dbReference>
<proteinExistence type="predicted"/>
<dbReference type="InterPro" id="IPR049202">
    <property type="entry name" value="DUF6817"/>
</dbReference>
<evidence type="ECO:0000313" key="3">
    <source>
        <dbReference type="Proteomes" id="UP000601223"/>
    </source>
</evidence>
<accession>A0A8J3JGL7</accession>
<comment type="caution">
    <text evidence="2">The sequence shown here is derived from an EMBL/GenBank/DDBJ whole genome shotgun (WGS) entry which is preliminary data.</text>
</comment>
<sequence length="176" mass="19075">MSAQDVQALLRERGAATIAHPGGTLHAHLVRVHDRLAAHGLPEATALAGLAHAAYGTDGFATALLTLDERDLLRAAAGEHAELIVYRYGATLRKATWRQLASTRQVHDRFTGTAETLTPDQLRPLADVSIVNELDLCEQAPDVAARYGDYFRDLFASWAQLASPPVLADARAVLRF</sequence>
<dbReference type="Proteomes" id="UP000601223">
    <property type="component" value="Unassembled WGS sequence"/>
</dbReference>
<keyword evidence="3" id="KW-1185">Reference proteome</keyword>
<organism evidence="2 3">
    <name type="scientific">Catellatospora bangladeshensis</name>
    <dbReference type="NCBI Taxonomy" id="310355"/>
    <lineage>
        <taxon>Bacteria</taxon>
        <taxon>Bacillati</taxon>
        <taxon>Actinomycetota</taxon>
        <taxon>Actinomycetes</taxon>
        <taxon>Micromonosporales</taxon>
        <taxon>Micromonosporaceae</taxon>
        <taxon>Catellatospora</taxon>
    </lineage>
</organism>
<evidence type="ECO:0000259" key="1">
    <source>
        <dbReference type="Pfam" id="PF20680"/>
    </source>
</evidence>
<dbReference type="AlphaFoldDB" id="A0A8J3JGL7"/>
<reference evidence="2 3" key="1">
    <citation type="submission" date="2021-01" db="EMBL/GenBank/DDBJ databases">
        <title>Whole genome shotgun sequence of Catellatospora bangladeshensis NBRC 107357.</title>
        <authorList>
            <person name="Komaki H."/>
            <person name="Tamura T."/>
        </authorList>
    </citation>
    <scope>NUCLEOTIDE SEQUENCE [LARGE SCALE GENOMIC DNA]</scope>
    <source>
        <strain evidence="2 3">NBRC 107357</strain>
    </source>
</reference>
<name>A0A8J3JGL7_9ACTN</name>
<protein>
    <recommendedName>
        <fullName evidence="1">DUF6817 domain-containing protein</fullName>
    </recommendedName>
</protein>
<dbReference type="RefSeq" id="WP_203743714.1">
    <property type="nucleotide sequence ID" value="NZ_BONF01000009.1"/>
</dbReference>
<dbReference type="Pfam" id="PF20680">
    <property type="entry name" value="DUF6817"/>
    <property type="match status" value="1"/>
</dbReference>
<gene>
    <name evidence="2" type="ORF">Cba03nite_16450</name>
</gene>
<evidence type="ECO:0000313" key="2">
    <source>
        <dbReference type="EMBL" id="GIF80296.1"/>
    </source>
</evidence>
<feature type="domain" description="DUF6817" evidence="1">
    <location>
        <begin position="9"/>
        <end position="91"/>
    </location>
</feature>